<keyword evidence="3 6" id="KW-1133">Transmembrane helix</keyword>
<evidence type="ECO:0000256" key="1">
    <source>
        <dbReference type="ARBA" id="ARBA00004167"/>
    </source>
</evidence>
<dbReference type="Proteomes" id="UP001500051">
    <property type="component" value="Unassembled WGS sequence"/>
</dbReference>
<accession>A0ABP7DV98</accession>
<organism evidence="7 8">
    <name type="scientific">Microlunatus aurantiacus</name>
    <dbReference type="NCBI Taxonomy" id="446786"/>
    <lineage>
        <taxon>Bacteria</taxon>
        <taxon>Bacillati</taxon>
        <taxon>Actinomycetota</taxon>
        <taxon>Actinomycetes</taxon>
        <taxon>Propionibacteriales</taxon>
        <taxon>Propionibacteriaceae</taxon>
        <taxon>Microlunatus</taxon>
    </lineage>
</organism>
<feature type="region of interest" description="Disordered" evidence="5">
    <location>
        <begin position="1"/>
        <end position="20"/>
    </location>
</feature>
<dbReference type="RefSeq" id="WP_344813344.1">
    <property type="nucleotide sequence ID" value="NZ_BAAAYX010000013.1"/>
</dbReference>
<keyword evidence="2 6" id="KW-0812">Transmembrane</keyword>
<comment type="subcellular location">
    <subcellularLocation>
        <location evidence="1">Membrane</location>
        <topology evidence="1">Single-pass membrane protein</topology>
    </subcellularLocation>
</comment>
<reference evidence="8" key="1">
    <citation type="journal article" date="2019" name="Int. J. Syst. Evol. Microbiol.">
        <title>The Global Catalogue of Microorganisms (GCM) 10K type strain sequencing project: providing services to taxonomists for standard genome sequencing and annotation.</title>
        <authorList>
            <consortium name="The Broad Institute Genomics Platform"/>
            <consortium name="The Broad Institute Genome Sequencing Center for Infectious Disease"/>
            <person name="Wu L."/>
            <person name="Ma J."/>
        </authorList>
    </citation>
    <scope>NUCLEOTIDE SEQUENCE [LARGE SCALE GENOMIC DNA]</scope>
    <source>
        <strain evidence="8">JCM 16548</strain>
    </source>
</reference>
<dbReference type="SUPFAM" id="SSF55486">
    <property type="entry name" value="Metalloproteases ('zincins'), catalytic domain"/>
    <property type="match status" value="1"/>
</dbReference>
<evidence type="ECO:0000256" key="5">
    <source>
        <dbReference type="SAM" id="MobiDB-lite"/>
    </source>
</evidence>
<protein>
    <submittedName>
        <fullName evidence="7">Neutral zinc metallopeptidase</fullName>
    </submittedName>
</protein>
<keyword evidence="8" id="KW-1185">Reference proteome</keyword>
<comment type="caution">
    <text evidence="7">The sequence shown here is derived from an EMBL/GenBank/DDBJ whole genome shotgun (WGS) entry which is preliminary data.</text>
</comment>
<gene>
    <name evidence="7" type="ORF">GCM10022204_31420</name>
</gene>
<dbReference type="Pfam" id="PF04228">
    <property type="entry name" value="Zn_peptidase"/>
    <property type="match status" value="1"/>
</dbReference>
<sequence length="289" mass="30367">MVKYRDNAQLDPSQMGGSRGGGGKIAIGGGAGLIVLILALVLGINPGDLTGGTTSPQAEPSGTAPAPYQQCTKGADISRDRECRFVAYTNSIQSYWAGAYDGYQKIQVVPFTGQVSTACGTASSAVGPFYCPGDTTVYLDTGFFDELTSKLGAKGGDAAEAYVFAHEFGHHIQNLTGVMGKVQSQGQQTGPKSGGVRLELQADCYAGVWMNHTTKDPNSPIESLTQDDLNRAVDAAAAVGDDRIQERMQGQVNPESWTHGSAANRQKWLQKGFETGDPNSCDTFASGAL</sequence>
<dbReference type="PANTHER" id="PTHR30168">
    <property type="entry name" value="PUTATIVE MEMBRANE PROTEIN YPFJ"/>
    <property type="match status" value="1"/>
</dbReference>
<evidence type="ECO:0000256" key="3">
    <source>
        <dbReference type="ARBA" id="ARBA00022989"/>
    </source>
</evidence>
<name>A0ABP7DV98_9ACTN</name>
<evidence type="ECO:0000256" key="4">
    <source>
        <dbReference type="ARBA" id="ARBA00023136"/>
    </source>
</evidence>
<evidence type="ECO:0000313" key="8">
    <source>
        <dbReference type="Proteomes" id="UP001500051"/>
    </source>
</evidence>
<evidence type="ECO:0000313" key="7">
    <source>
        <dbReference type="EMBL" id="GAA3710631.1"/>
    </source>
</evidence>
<dbReference type="PANTHER" id="PTHR30168:SF0">
    <property type="entry name" value="INNER MEMBRANE PROTEIN"/>
    <property type="match status" value="1"/>
</dbReference>
<dbReference type="InterPro" id="IPR007343">
    <property type="entry name" value="Uncharacterised_pept_Zn_put"/>
</dbReference>
<proteinExistence type="predicted"/>
<keyword evidence="4 6" id="KW-0472">Membrane</keyword>
<dbReference type="EMBL" id="BAAAYX010000013">
    <property type="protein sequence ID" value="GAA3710631.1"/>
    <property type="molecule type" value="Genomic_DNA"/>
</dbReference>
<evidence type="ECO:0000256" key="6">
    <source>
        <dbReference type="SAM" id="Phobius"/>
    </source>
</evidence>
<feature type="transmembrane region" description="Helical" evidence="6">
    <location>
        <begin position="25"/>
        <end position="44"/>
    </location>
</feature>
<evidence type="ECO:0000256" key="2">
    <source>
        <dbReference type="ARBA" id="ARBA00022692"/>
    </source>
</evidence>